<dbReference type="AlphaFoldDB" id="A0A7G8BJU6"/>
<accession>A0A7G8BJU6</accession>
<feature type="compositionally biased region" description="Low complexity" evidence="1">
    <location>
        <begin position="1"/>
        <end position="20"/>
    </location>
</feature>
<dbReference type="RefSeq" id="WP_186743770.1">
    <property type="nucleotide sequence ID" value="NZ_CP060394.1"/>
</dbReference>
<reference evidence="2 3" key="1">
    <citation type="submission" date="2020-08" db="EMBL/GenBank/DDBJ databases">
        <title>Edaphobacter telluris sp. nov. and Acidobacterium dinghuensis sp. nov., two acidobacteria isolated from forest soil.</title>
        <authorList>
            <person name="Fu J."/>
            <person name="Qiu L."/>
        </authorList>
    </citation>
    <scope>NUCLEOTIDE SEQUENCE [LARGE SCALE GENOMIC DNA]</scope>
    <source>
        <strain evidence="2">4Y35</strain>
    </source>
</reference>
<feature type="region of interest" description="Disordered" evidence="1">
    <location>
        <begin position="160"/>
        <end position="205"/>
    </location>
</feature>
<sequence length="205" mass="21023">MGVTSAPLPSQPAQASPKASDVLHPALSQVSQAIVALNISRWKAPGEVRSATQQNVDSIQRDLNNTLPGLLATADGNPESVSAVFPVYRNIDALYDVLLRVSGTAMLAAPANEVSSVSDALSKLESARADLANAILNASKNNETEVQNLKLVIQKAAAAPPAAAPKTTVVNDGPAQTTAPKKKKKPAATPAATPPPSSGSTPPQQ</sequence>
<gene>
    <name evidence="2" type="ORF">H7849_02100</name>
</gene>
<feature type="region of interest" description="Disordered" evidence="1">
    <location>
        <begin position="1"/>
        <end position="21"/>
    </location>
</feature>
<organism evidence="2 3">
    <name type="scientific">Alloacidobacterium dinghuense</name>
    <dbReference type="NCBI Taxonomy" id="2763107"/>
    <lineage>
        <taxon>Bacteria</taxon>
        <taxon>Pseudomonadati</taxon>
        <taxon>Acidobacteriota</taxon>
        <taxon>Terriglobia</taxon>
        <taxon>Terriglobales</taxon>
        <taxon>Acidobacteriaceae</taxon>
        <taxon>Alloacidobacterium</taxon>
    </lineage>
</organism>
<evidence type="ECO:0000256" key="1">
    <source>
        <dbReference type="SAM" id="MobiDB-lite"/>
    </source>
</evidence>
<evidence type="ECO:0000313" key="2">
    <source>
        <dbReference type="EMBL" id="QNI32816.1"/>
    </source>
</evidence>
<name>A0A7G8BJU6_9BACT</name>
<keyword evidence="3" id="KW-1185">Reference proteome</keyword>
<dbReference type="EMBL" id="CP060394">
    <property type="protein sequence ID" value="QNI32816.1"/>
    <property type="molecule type" value="Genomic_DNA"/>
</dbReference>
<proteinExistence type="predicted"/>
<evidence type="ECO:0000313" key="3">
    <source>
        <dbReference type="Proteomes" id="UP000515312"/>
    </source>
</evidence>
<dbReference type="KEGG" id="adin:H7849_02100"/>
<dbReference type="Proteomes" id="UP000515312">
    <property type="component" value="Chromosome"/>
</dbReference>
<protein>
    <submittedName>
        <fullName evidence="2">Uncharacterized protein</fullName>
    </submittedName>
</protein>